<feature type="compositionally biased region" description="Low complexity" evidence="2">
    <location>
        <begin position="14"/>
        <end position="25"/>
    </location>
</feature>
<feature type="region of interest" description="Disordered" evidence="2">
    <location>
        <begin position="140"/>
        <end position="345"/>
    </location>
</feature>
<name>A0A6J4UXE9_9BACT</name>
<gene>
    <name evidence="3" type="ORF">AVDCRST_MAG33-1650</name>
</gene>
<proteinExistence type="predicted"/>
<evidence type="ECO:0000256" key="1">
    <source>
        <dbReference type="SAM" id="Coils"/>
    </source>
</evidence>
<feature type="compositionally biased region" description="Low complexity" evidence="2">
    <location>
        <begin position="203"/>
        <end position="221"/>
    </location>
</feature>
<accession>A0A6J4UXE9</accession>
<feature type="compositionally biased region" description="Basic and acidic residues" evidence="2">
    <location>
        <begin position="160"/>
        <end position="176"/>
    </location>
</feature>
<evidence type="ECO:0000256" key="2">
    <source>
        <dbReference type="SAM" id="MobiDB-lite"/>
    </source>
</evidence>
<organism evidence="3">
    <name type="scientific">uncultured Thermomicrobiales bacterium</name>
    <dbReference type="NCBI Taxonomy" id="1645740"/>
    <lineage>
        <taxon>Bacteria</taxon>
        <taxon>Pseudomonadati</taxon>
        <taxon>Thermomicrobiota</taxon>
        <taxon>Thermomicrobia</taxon>
        <taxon>Thermomicrobiales</taxon>
        <taxon>environmental samples</taxon>
    </lineage>
</organism>
<feature type="compositionally biased region" description="Low complexity" evidence="2">
    <location>
        <begin position="182"/>
        <end position="194"/>
    </location>
</feature>
<feature type="region of interest" description="Disordered" evidence="2">
    <location>
        <begin position="1"/>
        <end position="25"/>
    </location>
</feature>
<feature type="compositionally biased region" description="Polar residues" evidence="2">
    <location>
        <begin position="242"/>
        <end position="252"/>
    </location>
</feature>
<evidence type="ECO:0000313" key="3">
    <source>
        <dbReference type="EMBL" id="CAA9560780.1"/>
    </source>
</evidence>
<protein>
    <submittedName>
        <fullName evidence="3">Uncharacterized protein</fullName>
    </submittedName>
</protein>
<feature type="compositionally biased region" description="Low complexity" evidence="2">
    <location>
        <begin position="260"/>
        <end position="269"/>
    </location>
</feature>
<sequence>MSESVPSRPDAVDATPGHAPAPPVGGLVPAADAALVTPEAIEQMAERLRFYESFDELIQQNIARSGQLLREAADKRDEAVAAIARTREQIEAERETQRATLTELLDDVMTIQQATERLAHRVSDALEQIEFELEPVGLQAPGSLLGQRPDQLPDTTATRSRHDQSVAEDVHDEVRHGVIGQRPPGLAAGAGPTGDDARDDRLPSSGSAPPPTGGSMAAASSDNPETSAPAGEGTVQHDFASPTEQMLSGNESGSHEPEIGEGPEAAPVESSTTGWAVTEPEPTPVADPAVMDGMNGEAESGPPLDDRRDEGTSGSTFDPATRLEPSGSGGASESPPGDGVTPVIAGAAPVSQGRTTVVLDGIPRAAIALAIQRHLLAKPDVLRAEVREYYDHRLTLYVTARRSTTADDLEDWDGGGTWQRIRSSPELLELRMVM</sequence>
<feature type="coiled-coil region" evidence="1">
    <location>
        <begin position="69"/>
        <end position="107"/>
    </location>
</feature>
<dbReference type="EMBL" id="CADCWK010000169">
    <property type="protein sequence ID" value="CAA9560780.1"/>
    <property type="molecule type" value="Genomic_DNA"/>
</dbReference>
<reference evidence="3" key="1">
    <citation type="submission" date="2020-02" db="EMBL/GenBank/DDBJ databases">
        <authorList>
            <person name="Meier V. D."/>
        </authorList>
    </citation>
    <scope>NUCLEOTIDE SEQUENCE</scope>
    <source>
        <strain evidence="3">AVDCRST_MAG33</strain>
    </source>
</reference>
<dbReference type="AlphaFoldDB" id="A0A6J4UXE9"/>
<keyword evidence="1" id="KW-0175">Coiled coil</keyword>